<keyword evidence="6 8" id="KW-0456">Lyase</keyword>
<evidence type="ECO:0000256" key="3">
    <source>
        <dbReference type="ARBA" id="ARBA00022605"/>
    </source>
</evidence>
<reference evidence="10 11" key="1">
    <citation type="submission" date="2017-04" db="EMBL/GenBank/DDBJ databases">
        <title>Complete genome of Campylobacter concisus ATCC 33237T and draft genomes for an additional eight well characterized C. concisus strains.</title>
        <authorList>
            <person name="Cornelius A.J."/>
            <person name="Miller W.G."/>
            <person name="Lastovica A.J."/>
            <person name="On S.L."/>
            <person name="French N.P."/>
            <person name="Vandenberg O."/>
            <person name="Biggs P.J."/>
        </authorList>
    </citation>
    <scope>NUCLEOTIDE SEQUENCE [LARGE SCALE GENOMIC DNA]</scope>
    <source>
        <strain evidence="10 11">Lasto205.94</strain>
    </source>
</reference>
<keyword evidence="3 8" id="KW-0028">Amino-acid biosynthesis</keyword>
<feature type="active site" description="Proton acceptor" evidence="8">
    <location>
        <position position="55"/>
    </location>
</feature>
<dbReference type="InterPro" id="IPR011060">
    <property type="entry name" value="RibuloseP-bd_barrel"/>
</dbReference>
<dbReference type="CDD" id="cd04724">
    <property type="entry name" value="Tryptophan_synthase_alpha"/>
    <property type="match status" value="1"/>
</dbReference>
<name>A0A1Y5NBL0_9BACT</name>
<dbReference type="EC" id="4.2.1.20" evidence="8"/>
<dbReference type="EMBL" id="NDYR01000008">
    <property type="protein sequence ID" value="OUT18260.1"/>
    <property type="molecule type" value="Genomic_DNA"/>
</dbReference>
<dbReference type="GO" id="GO:0004834">
    <property type="term" value="F:tryptophan synthase activity"/>
    <property type="evidence" value="ECO:0007669"/>
    <property type="project" value="UniProtKB-UniRule"/>
</dbReference>
<evidence type="ECO:0000256" key="6">
    <source>
        <dbReference type="ARBA" id="ARBA00023239"/>
    </source>
</evidence>
<dbReference type="AlphaFoldDB" id="A0A1Y5NBL0"/>
<keyword evidence="4 8" id="KW-0822">Tryptophan biosynthesis</keyword>
<evidence type="ECO:0000256" key="4">
    <source>
        <dbReference type="ARBA" id="ARBA00022822"/>
    </source>
</evidence>
<dbReference type="PANTHER" id="PTHR43406">
    <property type="entry name" value="TRYPTOPHAN SYNTHASE, ALPHA CHAIN"/>
    <property type="match status" value="1"/>
</dbReference>
<dbReference type="Pfam" id="PF00290">
    <property type="entry name" value="Trp_syntA"/>
    <property type="match status" value="1"/>
</dbReference>
<proteinExistence type="inferred from homology"/>
<dbReference type="Proteomes" id="UP000196534">
    <property type="component" value="Unassembled WGS sequence"/>
</dbReference>
<dbReference type="GO" id="GO:0005829">
    <property type="term" value="C:cytosol"/>
    <property type="evidence" value="ECO:0007669"/>
    <property type="project" value="TreeGrafter"/>
</dbReference>
<feature type="active site" description="Proton acceptor" evidence="8">
    <location>
        <position position="44"/>
    </location>
</feature>
<dbReference type="SUPFAM" id="SSF51366">
    <property type="entry name" value="Ribulose-phoshate binding barrel"/>
    <property type="match status" value="1"/>
</dbReference>
<evidence type="ECO:0000313" key="11">
    <source>
        <dbReference type="Proteomes" id="UP000196534"/>
    </source>
</evidence>
<dbReference type="PROSITE" id="PS00167">
    <property type="entry name" value="TRP_SYNTHASE_ALPHA"/>
    <property type="match status" value="1"/>
</dbReference>
<organism evidence="10 11">
    <name type="scientific">Campylobacter concisus</name>
    <dbReference type="NCBI Taxonomy" id="199"/>
    <lineage>
        <taxon>Bacteria</taxon>
        <taxon>Pseudomonadati</taxon>
        <taxon>Campylobacterota</taxon>
        <taxon>Epsilonproteobacteria</taxon>
        <taxon>Campylobacterales</taxon>
        <taxon>Campylobacteraceae</taxon>
        <taxon>Campylobacter</taxon>
    </lineage>
</organism>
<dbReference type="UniPathway" id="UPA00035">
    <property type="reaction ID" value="UER00044"/>
</dbReference>
<comment type="subunit">
    <text evidence="2 8">Tetramer of two alpha and two beta chains.</text>
</comment>
<evidence type="ECO:0000256" key="1">
    <source>
        <dbReference type="ARBA" id="ARBA00004733"/>
    </source>
</evidence>
<dbReference type="NCBIfam" id="TIGR00262">
    <property type="entry name" value="trpA"/>
    <property type="match status" value="1"/>
</dbReference>
<evidence type="ECO:0000256" key="2">
    <source>
        <dbReference type="ARBA" id="ARBA00011270"/>
    </source>
</evidence>
<evidence type="ECO:0000313" key="10">
    <source>
        <dbReference type="EMBL" id="OUT18260.1"/>
    </source>
</evidence>
<evidence type="ECO:0000256" key="7">
    <source>
        <dbReference type="ARBA" id="ARBA00049047"/>
    </source>
</evidence>
<dbReference type="HAMAP" id="MF_00131">
    <property type="entry name" value="Trp_synth_alpha"/>
    <property type="match status" value="1"/>
</dbReference>
<comment type="caution">
    <text evidence="10">The sequence shown here is derived from an EMBL/GenBank/DDBJ whole genome shotgun (WGS) entry which is preliminary data.</text>
</comment>
<comment type="function">
    <text evidence="8">The alpha subunit is responsible for the aldol cleavage of indoleglycerol phosphate to indole and glyceraldehyde 3-phosphate.</text>
</comment>
<dbReference type="InterPro" id="IPR018204">
    <property type="entry name" value="Trp_synthase_alpha_AS"/>
</dbReference>
<evidence type="ECO:0000256" key="5">
    <source>
        <dbReference type="ARBA" id="ARBA00023141"/>
    </source>
</evidence>
<comment type="similarity">
    <text evidence="8 9">Belongs to the TrpA family.</text>
</comment>
<accession>A0A1Y5NBL0</accession>
<gene>
    <name evidence="8" type="primary">trpA</name>
    <name evidence="10" type="ORF">B9N61_04760</name>
</gene>
<evidence type="ECO:0000256" key="8">
    <source>
        <dbReference type="HAMAP-Rule" id="MF_00131"/>
    </source>
</evidence>
<protein>
    <recommendedName>
        <fullName evidence="8">Tryptophan synthase alpha chain</fullName>
        <ecNumber evidence="8">4.2.1.20</ecNumber>
    </recommendedName>
</protein>
<dbReference type="PANTHER" id="PTHR43406:SF1">
    <property type="entry name" value="TRYPTOPHAN SYNTHASE ALPHA CHAIN, CHLOROPLASTIC"/>
    <property type="match status" value="1"/>
</dbReference>
<comment type="catalytic activity">
    <reaction evidence="7 8">
        <text>(1S,2R)-1-C-(indol-3-yl)glycerol 3-phosphate + L-serine = D-glyceraldehyde 3-phosphate + L-tryptophan + H2O</text>
        <dbReference type="Rhea" id="RHEA:10532"/>
        <dbReference type="ChEBI" id="CHEBI:15377"/>
        <dbReference type="ChEBI" id="CHEBI:33384"/>
        <dbReference type="ChEBI" id="CHEBI:57912"/>
        <dbReference type="ChEBI" id="CHEBI:58866"/>
        <dbReference type="ChEBI" id="CHEBI:59776"/>
        <dbReference type="EC" id="4.2.1.20"/>
    </reaction>
</comment>
<dbReference type="RefSeq" id="WP_087586142.1">
    <property type="nucleotide sequence ID" value="NZ_CABMKP010000008.1"/>
</dbReference>
<comment type="pathway">
    <text evidence="1 8">Amino-acid biosynthesis; L-tryptophan biosynthesis; L-tryptophan from chorismate: step 5/5.</text>
</comment>
<dbReference type="Gene3D" id="3.20.20.70">
    <property type="entry name" value="Aldolase class I"/>
    <property type="match status" value="1"/>
</dbReference>
<evidence type="ECO:0000256" key="9">
    <source>
        <dbReference type="RuleBase" id="RU003662"/>
    </source>
</evidence>
<keyword evidence="5 8" id="KW-0057">Aromatic amino acid biosynthesis</keyword>
<dbReference type="InterPro" id="IPR002028">
    <property type="entry name" value="Trp_synthase_suA"/>
</dbReference>
<dbReference type="InterPro" id="IPR013785">
    <property type="entry name" value="Aldolase_TIM"/>
</dbReference>
<sequence length="249" mass="27153">MDKIKSAFNGKKANIGYIVAGYPSLEKTKEFLENLDESTLDLVEIGIPYSDPLADGKLIAQASFETVQNGVNTDVVFDMLESCKAKVTKPLVFLVYFNIIFAYGVDKFLKRSVEAGVSGFIVPDLPCEECEEFALKCKELNLSLIPLISVTSGGRADGILKFGSGFIYALGAIGVSGSKRADEDRIKKLVLELQQKSDLPVAVGFGIKNKDDVNEVKKYADGAIIGTQIVKLFADYSGKDLIKEIDKLF</sequence>